<dbReference type="PANTHER" id="PTHR12598">
    <property type="entry name" value="COPPER HOMEOSTASIS PROTEIN CUTC"/>
    <property type="match status" value="1"/>
</dbReference>
<dbReference type="SUPFAM" id="SSF110395">
    <property type="entry name" value="CutC-like"/>
    <property type="match status" value="1"/>
</dbReference>
<evidence type="ECO:0000313" key="3">
    <source>
        <dbReference type="EMBL" id="AZU64416.1"/>
    </source>
</evidence>
<comment type="similarity">
    <text evidence="1 2">Belongs to the CutC family.</text>
</comment>
<dbReference type="OrthoDB" id="9815677at2"/>
<dbReference type="InterPro" id="IPR005627">
    <property type="entry name" value="CutC-like"/>
</dbReference>
<dbReference type="Pfam" id="PF03932">
    <property type="entry name" value="CutC"/>
    <property type="match status" value="1"/>
</dbReference>
<dbReference type="EMBL" id="CP022572">
    <property type="protein sequence ID" value="AZU64416.1"/>
    <property type="molecule type" value="Genomic_DNA"/>
</dbReference>
<sequence>MIIEVIGTTLNDVKEAELYGANRVELCQSMSEDGLTPSYGLIKSAVESVNIPINVMVRPHDDSFVYDGNDLKVMCEDIRMIKKIGANGIVIGPLTKEGTIDEAALQALLNEADGLEVTFHRAFDFVKDQQEALATILKYKQVTTILTAGGNGPAAEFVSNLAKLVEQTKDTHLTIMPGHGLRVDDLAEFYQVVKPNALHFGTGARIGHTFANGMSEEKLRQIRELLM</sequence>
<dbReference type="STRING" id="1193713.GCA_001636315_02114"/>
<name>A0A3Q9R1X2_9BACI</name>
<comment type="caution">
    <text evidence="2">Once thought to be involved in copper homeostasis, experiments in E.coli have shown this is not the case.</text>
</comment>
<keyword evidence="4" id="KW-1185">Reference proteome</keyword>
<evidence type="ECO:0000313" key="4">
    <source>
        <dbReference type="Proteomes" id="UP000282892"/>
    </source>
</evidence>
<dbReference type="AlphaFoldDB" id="A0A3Q9R1X2"/>
<dbReference type="HAMAP" id="MF_00795">
    <property type="entry name" value="CutC"/>
    <property type="match status" value="1"/>
</dbReference>
<reference evidence="3 4" key="1">
    <citation type="submission" date="2017-07" db="EMBL/GenBank/DDBJ databases">
        <title>The complete genome sequence of Bacillus mesonae strain H20-5, an efficient strain improving plant abiotic stress resistance.</title>
        <authorList>
            <person name="Kim S.Y."/>
            <person name="Song H."/>
            <person name="Sang M.K."/>
            <person name="Weon H.-Y."/>
            <person name="Song J."/>
        </authorList>
    </citation>
    <scope>NUCLEOTIDE SEQUENCE [LARGE SCALE GENOMIC DNA]</scope>
    <source>
        <strain evidence="3 4">H20-5</strain>
    </source>
</reference>
<evidence type="ECO:0000256" key="1">
    <source>
        <dbReference type="ARBA" id="ARBA00007768"/>
    </source>
</evidence>
<comment type="subcellular location">
    <subcellularLocation>
        <location evidence="2">Cytoplasm</location>
    </subcellularLocation>
</comment>
<gene>
    <name evidence="2" type="primary">cutC</name>
    <name evidence="3" type="ORF">CHR53_26060</name>
</gene>
<accession>A0A3Q9R1X2</accession>
<dbReference type="KEGG" id="nmk:CHR53_26060"/>
<protein>
    <recommendedName>
        <fullName evidence="2">PF03932 family protein CutC</fullName>
    </recommendedName>
</protein>
<dbReference type="Gene3D" id="3.20.20.380">
    <property type="entry name" value="Copper homeostasis (CutC) domain"/>
    <property type="match status" value="1"/>
</dbReference>
<dbReference type="GO" id="GO:0005507">
    <property type="term" value="F:copper ion binding"/>
    <property type="evidence" value="ECO:0007669"/>
    <property type="project" value="TreeGrafter"/>
</dbReference>
<proteinExistence type="inferred from homology"/>
<dbReference type="InterPro" id="IPR036822">
    <property type="entry name" value="CutC-like_dom_sf"/>
</dbReference>
<dbReference type="GO" id="GO:0005737">
    <property type="term" value="C:cytoplasm"/>
    <property type="evidence" value="ECO:0007669"/>
    <property type="project" value="UniProtKB-SubCell"/>
</dbReference>
<organism evidence="3 4">
    <name type="scientific">Neobacillus mesonae</name>
    <dbReference type="NCBI Taxonomy" id="1193713"/>
    <lineage>
        <taxon>Bacteria</taxon>
        <taxon>Bacillati</taxon>
        <taxon>Bacillota</taxon>
        <taxon>Bacilli</taxon>
        <taxon>Bacillales</taxon>
        <taxon>Bacillaceae</taxon>
        <taxon>Neobacillus</taxon>
    </lineage>
</organism>
<evidence type="ECO:0000256" key="2">
    <source>
        <dbReference type="HAMAP-Rule" id="MF_00795"/>
    </source>
</evidence>
<dbReference type="RefSeq" id="WP_066388988.1">
    <property type="nucleotide sequence ID" value="NZ_CP022572.1"/>
</dbReference>
<keyword evidence="2" id="KW-0963">Cytoplasm</keyword>
<dbReference type="Proteomes" id="UP000282892">
    <property type="component" value="Chromosome"/>
</dbReference>
<dbReference type="PANTHER" id="PTHR12598:SF0">
    <property type="entry name" value="COPPER HOMEOSTASIS PROTEIN CUTC HOMOLOG"/>
    <property type="match status" value="1"/>
</dbReference>